<evidence type="ECO:0000256" key="1">
    <source>
        <dbReference type="SAM" id="Coils"/>
    </source>
</evidence>
<feature type="coiled-coil region" evidence="1">
    <location>
        <begin position="174"/>
        <end position="232"/>
    </location>
</feature>
<comment type="caution">
    <text evidence="3">The sequence shown here is derived from an EMBL/GenBank/DDBJ whole genome shotgun (WGS) entry which is preliminary data.</text>
</comment>
<name>A0A7C5LDQ4_CALS0</name>
<gene>
    <name evidence="3" type="ORF">ENM11_03045</name>
</gene>
<accession>A0A7C5LDQ4</accession>
<keyword evidence="1" id="KW-0175">Coiled coil</keyword>
<dbReference type="AlphaFoldDB" id="A0A7C5LDQ4"/>
<proteinExistence type="predicted"/>
<feature type="compositionally biased region" description="Low complexity" evidence="2">
    <location>
        <begin position="45"/>
        <end position="62"/>
    </location>
</feature>
<sequence>MPKKIVLKIRPADKAVETPEVEALPAAQEVETSVVKAEPLREAVQPQPTQQTQAFQPAQPQQEGVELDQALQLYEELMKEIERLKNLDKNFIAYCLKHEDLRPQTIRSILSRMTEKRKEVLVRAEGVLEKLKSARDALGAEFAETEEELIWSSLELNTMQLEGEKSSEKNVGLKEELEARIPELRRKLTNLRNRLKTVDDMVKRLSDLPRTIAEMTSNKEEVSKLFEEVKKRYLLTHGPKGESVLRAEIERIAQQEAIPREYATLLLWRSVVSR</sequence>
<feature type="region of interest" description="Disordered" evidence="2">
    <location>
        <begin position="43"/>
        <end position="62"/>
    </location>
</feature>
<organism evidence="3">
    <name type="scientific">Caldiarchaeum subterraneum</name>
    <dbReference type="NCBI Taxonomy" id="311458"/>
    <lineage>
        <taxon>Archaea</taxon>
        <taxon>Nitrososphaerota</taxon>
        <taxon>Candidatus Caldarchaeales</taxon>
        <taxon>Candidatus Caldarchaeaceae</taxon>
        <taxon>Candidatus Caldarchaeum</taxon>
    </lineage>
</organism>
<evidence type="ECO:0000313" key="3">
    <source>
        <dbReference type="EMBL" id="HHK68116.1"/>
    </source>
</evidence>
<protein>
    <submittedName>
        <fullName evidence="3">Uncharacterized protein</fullName>
    </submittedName>
</protein>
<evidence type="ECO:0000256" key="2">
    <source>
        <dbReference type="SAM" id="MobiDB-lite"/>
    </source>
</evidence>
<reference evidence="3" key="1">
    <citation type="journal article" date="2020" name="mSystems">
        <title>Genome- and Community-Level Interaction Insights into Carbon Utilization and Element Cycling Functions of Hydrothermarchaeota in Hydrothermal Sediment.</title>
        <authorList>
            <person name="Zhou Z."/>
            <person name="Liu Y."/>
            <person name="Xu W."/>
            <person name="Pan J."/>
            <person name="Luo Z.H."/>
            <person name="Li M."/>
        </authorList>
    </citation>
    <scope>NUCLEOTIDE SEQUENCE [LARGE SCALE GENOMIC DNA]</scope>
    <source>
        <strain evidence="3">SpSt-1056</strain>
    </source>
</reference>
<dbReference type="EMBL" id="DRWN01000025">
    <property type="protein sequence ID" value="HHK68116.1"/>
    <property type="molecule type" value="Genomic_DNA"/>
</dbReference>